<evidence type="ECO:0000256" key="1">
    <source>
        <dbReference type="ARBA" id="ARBA00004138"/>
    </source>
</evidence>
<sequence length="280" mass="32319">MNTQTHNIFKRYCFRNLNNIKNMYSLQKGPGSEKQFGPKAPTYTSRGDKMLLDDSGLIRKYVYKPDYGKTPKCVLYSKMVEEQAVQDKEGMHSKKPAPSEKEQLSCTTVDPRKPSVPPLVTSASATSTNFIKRNVISTIRSKPTVPKQIQAYTSKGDKMLLDDSGLIRKYVYKPDYGKTPKCVLDRKMVEEQAIQAKQETLRLECEAQEAKEKKDKEERAANLQVLLEKWADLNHKYQCMSFNLDNISKQRYKLNLEQEMDHVEKSIKCIREYDMIHISS</sequence>
<dbReference type="PANTHER" id="PTHR21490">
    <property type="entry name" value="ENKURIN-RELATED"/>
    <property type="match status" value="1"/>
</dbReference>
<dbReference type="Proteomes" id="UP000694580">
    <property type="component" value="Chromosome 7"/>
</dbReference>
<dbReference type="Ensembl" id="ENSDCDT00010042539.1">
    <property type="protein sequence ID" value="ENSDCDP00010034238.1"/>
    <property type="gene ID" value="ENSDCDG00010021921.1"/>
</dbReference>
<dbReference type="InterPro" id="IPR027012">
    <property type="entry name" value="Enkurin_dom"/>
</dbReference>
<keyword evidence="10" id="KW-1185">Reference proteome</keyword>
<organism evidence="9 10">
    <name type="scientific">Denticeps clupeoides</name>
    <name type="common">denticle herring</name>
    <dbReference type="NCBI Taxonomy" id="299321"/>
    <lineage>
        <taxon>Eukaryota</taxon>
        <taxon>Metazoa</taxon>
        <taxon>Chordata</taxon>
        <taxon>Craniata</taxon>
        <taxon>Vertebrata</taxon>
        <taxon>Euteleostomi</taxon>
        <taxon>Actinopterygii</taxon>
        <taxon>Neopterygii</taxon>
        <taxon>Teleostei</taxon>
        <taxon>Clupei</taxon>
        <taxon>Clupeiformes</taxon>
        <taxon>Denticipitoidei</taxon>
        <taxon>Denticipitidae</taxon>
        <taxon>Denticeps</taxon>
    </lineage>
</organism>
<dbReference type="PANTHER" id="PTHR21490:SF0">
    <property type="entry name" value="ENKURIN"/>
    <property type="match status" value="1"/>
</dbReference>
<evidence type="ECO:0000256" key="4">
    <source>
        <dbReference type="ARBA" id="ARBA00023212"/>
    </source>
</evidence>
<dbReference type="AlphaFoldDB" id="A0AAY4CM93"/>
<evidence type="ECO:0000313" key="10">
    <source>
        <dbReference type="Proteomes" id="UP000694580"/>
    </source>
</evidence>
<evidence type="ECO:0000259" key="8">
    <source>
        <dbReference type="PROSITE" id="PS51665"/>
    </source>
</evidence>
<comment type="subcellular location">
    <subcellularLocation>
        <location evidence="1">Cell projection</location>
        <location evidence="1">Cilium</location>
    </subcellularLocation>
    <subcellularLocation>
        <location evidence="2">Cytoplasm</location>
        <location evidence="2">Cytoskeleton</location>
    </subcellularLocation>
</comment>
<gene>
    <name evidence="9" type="primary">ENKUR</name>
</gene>
<evidence type="ECO:0000256" key="3">
    <source>
        <dbReference type="ARBA" id="ARBA00022490"/>
    </source>
</evidence>
<dbReference type="Pfam" id="PF13864">
    <property type="entry name" value="Enkurin"/>
    <property type="match status" value="1"/>
</dbReference>
<evidence type="ECO:0000256" key="7">
    <source>
        <dbReference type="SAM" id="MobiDB-lite"/>
    </source>
</evidence>
<reference evidence="9" key="3">
    <citation type="submission" date="2025-09" db="UniProtKB">
        <authorList>
            <consortium name="Ensembl"/>
        </authorList>
    </citation>
    <scope>IDENTIFICATION</scope>
</reference>
<evidence type="ECO:0000313" key="9">
    <source>
        <dbReference type="Ensembl" id="ENSDCDP00010034238.1"/>
    </source>
</evidence>
<feature type="coiled-coil region" evidence="6">
    <location>
        <begin position="193"/>
        <end position="233"/>
    </location>
</feature>
<proteinExistence type="predicted"/>
<name>A0AAY4CM93_9TELE</name>
<evidence type="ECO:0000256" key="5">
    <source>
        <dbReference type="ARBA" id="ARBA00023273"/>
    </source>
</evidence>
<evidence type="ECO:0000256" key="6">
    <source>
        <dbReference type="SAM" id="Coils"/>
    </source>
</evidence>
<dbReference type="GeneTree" id="ENSGT01120000277631"/>
<reference evidence="9 10" key="1">
    <citation type="submission" date="2020-06" db="EMBL/GenBank/DDBJ databases">
        <authorList>
            <consortium name="Wellcome Sanger Institute Data Sharing"/>
        </authorList>
    </citation>
    <scope>NUCLEOTIDE SEQUENCE [LARGE SCALE GENOMIC DNA]</scope>
</reference>
<dbReference type="PROSITE" id="PS51665">
    <property type="entry name" value="ENKURIN"/>
    <property type="match status" value="1"/>
</dbReference>
<feature type="region of interest" description="Disordered" evidence="7">
    <location>
        <begin position="86"/>
        <end position="121"/>
    </location>
</feature>
<reference evidence="9" key="2">
    <citation type="submission" date="2025-08" db="UniProtKB">
        <authorList>
            <consortium name="Ensembl"/>
        </authorList>
    </citation>
    <scope>IDENTIFICATION</scope>
</reference>
<dbReference type="GO" id="GO:0005516">
    <property type="term" value="F:calmodulin binding"/>
    <property type="evidence" value="ECO:0007669"/>
    <property type="project" value="TreeGrafter"/>
</dbReference>
<keyword evidence="6" id="KW-0175">Coiled coil</keyword>
<evidence type="ECO:0000256" key="2">
    <source>
        <dbReference type="ARBA" id="ARBA00004245"/>
    </source>
</evidence>
<dbReference type="InterPro" id="IPR052102">
    <property type="entry name" value="Enkurin_domain-protein"/>
</dbReference>
<keyword evidence="3" id="KW-0963">Cytoplasm</keyword>
<accession>A0AAY4CM93</accession>
<protein>
    <recommendedName>
        <fullName evidence="8">Enkurin domain-containing protein</fullName>
    </recommendedName>
</protein>
<keyword evidence="5" id="KW-0966">Cell projection</keyword>
<feature type="domain" description="Enkurin" evidence="8">
    <location>
        <begin position="184"/>
        <end position="278"/>
    </location>
</feature>
<keyword evidence="4" id="KW-0206">Cytoskeleton</keyword>
<feature type="compositionally biased region" description="Basic and acidic residues" evidence="7">
    <location>
        <begin position="86"/>
        <end position="103"/>
    </location>
</feature>
<dbReference type="GO" id="GO:0005929">
    <property type="term" value="C:cilium"/>
    <property type="evidence" value="ECO:0007669"/>
    <property type="project" value="UniProtKB-SubCell"/>
</dbReference>
<dbReference type="GO" id="GO:0015630">
    <property type="term" value="C:microtubule cytoskeleton"/>
    <property type="evidence" value="ECO:0007669"/>
    <property type="project" value="UniProtKB-ARBA"/>
</dbReference>